<feature type="transmembrane region" description="Helical" evidence="1">
    <location>
        <begin position="90"/>
        <end position="113"/>
    </location>
</feature>
<keyword evidence="1" id="KW-0472">Membrane</keyword>
<comment type="caution">
    <text evidence="2">The sequence shown here is derived from an EMBL/GenBank/DDBJ whole genome shotgun (WGS) entry which is preliminary data.</text>
</comment>
<evidence type="ECO:0000256" key="1">
    <source>
        <dbReference type="SAM" id="Phobius"/>
    </source>
</evidence>
<evidence type="ECO:0000313" key="3">
    <source>
        <dbReference type="Proteomes" id="UP001500466"/>
    </source>
</evidence>
<reference evidence="3" key="1">
    <citation type="journal article" date="2019" name="Int. J. Syst. Evol. Microbiol.">
        <title>The Global Catalogue of Microorganisms (GCM) 10K type strain sequencing project: providing services to taxonomists for standard genome sequencing and annotation.</title>
        <authorList>
            <consortium name="The Broad Institute Genomics Platform"/>
            <consortium name="The Broad Institute Genome Sequencing Center for Infectious Disease"/>
            <person name="Wu L."/>
            <person name="Ma J."/>
        </authorList>
    </citation>
    <scope>NUCLEOTIDE SEQUENCE [LARGE SCALE GENOMIC DNA]</scope>
    <source>
        <strain evidence="3">JCM 17986</strain>
    </source>
</reference>
<gene>
    <name evidence="2" type="ORF">GCM10023205_26730</name>
</gene>
<sequence>MTAIAAPRSAAVSFRHRGAAGGYLHAGAWAAGLSIGWGVLPEAGDGTSDIAAKYAAHQGAAIAQSGLVHGLAAVAVALVAVALVGAGRRLAGCAAFAASGLALGQLVLEQVAVHSSADTATAALFNTAQRVDGLKMLLFAVAAVAVGRAATGRWARLLSYTTAAAIAVSGAGYLAGAAPLRAAAMLSLPLLLVWMIAAGRSTGRDA</sequence>
<accession>A0ABP9H542</accession>
<name>A0ABP9H542_9ACTN</name>
<protein>
    <recommendedName>
        <fullName evidence="4">DUF4386 domain-containing protein</fullName>
    </recommendedName>
</protein>
<dbReference type="Proteomes" id="UP001500466">
    <property type="component" value="Unassembled WGS sequence"/>
</dbReference>
<organism evidence="2 3">
    <name type="scientific">Yinghuangia aomiensis</name>
    <dbReference type="NCBI Taxonomy" id="676205"/>
    <lineage>
        <taxon>Bacteria</taxon>
        <taxon>Bacillati</taxon>
        <taxon>Actinomycetota</taxon>
        <taxon>Actinomycetes</taxon>
        <taxon>Kitasatosporales</taxon>
        <taxon>Streptomycetaceae</taxon>
        <taxon>Yinghuangia</taxon>
    </lineage>
</organism>
<feature type="transmembrane region" description="Helical" evidence="1">
    <location>
        <begin position="60"/>
        <end position="83"/>
    </location>
</feature>
<dbReference type="EMBL" id="BAABHS010000008">
    <property type="protein sequence ID" value="GAA4961830.1"/>
    <property type="molecule type" value="Genomic_DNA"/>
</dbReference>
<keyword evidence="1" id="KW-0812">Transmembrane</keyword>
<feature type="transmembrane region" description="Helical" evidence="1">
    <location>
        <begin position="21"/>
        <end position="40"/>
    </location>
</feature>
<feature type="transmembrane region" description="Helical" evidence="1">
    <location>
        <begin position="157"/>
        <end position="176"/>
    </location>
</feature>
<feature type="transmembrane region" description="Helical" evidence="1">
    <location>
        <begin position="182"/>
        <end position="199"/>
    </location>
</feature>
<evidence type="ECO:0000313" key="2">
    <source>
        <dbReference type="EMBL" id="GAA4961830.1"/>
    </source>
</evidence>
<keyword evidence="3" id="KW-1185">Reference proteome</keyword>
<proteinExistence type="predicted"/>
<keyword evidence="1" id="KW-1133">Transmembrane helix</keyword>
<feature type="transmembrane region" description="Helical" evidence="1">
    <location>
        <begin position="133"/>
        <end position="150"/>
    </location>
</feature>
<dbReference type="RefSeq" id="WP_345675635.1">
    <property type="nucleotide sequence ID" value="NZ_BAABHS010000008.1"/>
</dbReference>
<evidence type="ECO:0008006" key="4">
    <source>
        <dbReference type="Google" id="ProtNLM"/>
    </source>
</evidence>